<evidence type="ECO:0000313" key="4">
    <source>
        <dbReference type="Proteomes" id="UP000010797"/>
    </source>
</evidence>
<evidence type="ECO:0000259" key="2">
    <source>
        <dbReference type="Pfam" id="PF12392"/>
    </source>
</evidence>
<dbReference type="Proteomes" id="UP000010797">
    <property type="component" value="Chromosome"/>
</dbReference>
<sequence length="893" mass="101763">MSKEIDRELSSEEETKSARHGQAPMEMELLAPAGSFEAFKAAVENGADAVYLGGQSFNARANAANFSIDELRKVVQYAHEREAMVYVTVNILIADREFPELYDYLYDLYDIGVDALILQDIGVAELIQSVLPEMERHASTQMTINTTWGVRHAEKLGFQRVVFAREVTAEEMKKISATTPLDIEVFVHGALCICYSGQCLMSSYIGGRSGNRGRCAQPCRLTYQLMNEDKTDLLAEANLGNHLLSPRDLNFVEEIRNLQECGVYSLKVEGRMKRPEYVATVIRVYRRALDQVLSEEDNKSVGSGVTEEEKTELLQIFNRDFSQGYFHGHPGAELMSYARPNNRGIRLGRITKNTGNQLEIKLEAFLRAGDGIEIWTSRGREGITVGKVWQGKNEIEVGNPGEIVQIDFVGKSHPGDRVFKTHDELLMDKARQSFQEGKEQRKRPLKMRLAGTIGEVLTLEVEDRHKRIKVNSSIPAQQAMKRPLTQEYAFQQLGRLGTTPFWLEELEFEVEDGVMLPVSELNEMRRLAVEGLLQSAHTHERVTRGVYRQRLKDWKDRLQSEHEMLQAEQGRSNKQQRISQHKEYAYRDLGLAAAKNLTVAVSDLEGVKAALIAGARRIAMGGERWRSRKGMSLEDLRTSVRLCREQGADCLLRLPRILNEEQSTWWQDNLKKIKEWKDRPSIMVSNLGELEMLKSLDSDWPFEVDYTVNLFNEAAIAHFLRLGAQGVTLSTELEHSQIERLARWPNTELFVFGDLEMMVSEYCPVGATLGGKKGSKCSVPCVKEPHCLRDRLKYDFPIETDLDCRMHLYNVKRLNLYKELGAIAKMGVQRIRLQLDRATPVQIRDTIRVFLEGWERALDGERISEEQAEKVSAYLEDRFPEGFTKGHYFRGVL</sequence>
<dbReference type="InterPro" id="IPR020988">
    <property type="entry name" value="Pept_U32_collagenase"/>
</dbReference>
<dbReference type="KEGG" id="ddl:Desdi_0183"/>
<dbReference type="PANTHER" id="PTHR30217">
    <property type="entry name" value="PEPTIDASE U32 FAMILY"/>
    <property type="match status" value="1"/>
</dbReference>
<dbReference type="GO" id="GO:0008233">
    <property type="term" value="F:peptidase activity"/>
    <property type="evidence" value="ECO:0007669"/>
    <property type="project" value="UniProtKB-KW"/>
</dbReference>
<organism evidence="3 4">
    <name type="scientific">Desulfitobacterium dichloroeliminans (strain LMG P-21439 / DCA1)</name>
    <dbReference type="NCBI Taxonomy" id="871963"/>
    <lineage>
        <taxon>Bacteria</taxon>
        <taxon>Bacillati</taxon>
        <taxon>Bacillota</taxon>
        <taxon>Clostridia</taxon>
        <taxon>Eubacteriales</taxon>
        <taxon>Desulfitobacteriaceae</taxon>
        <taxon>Desulfitobacterium</taxon>
    </lineage>
</organism>
<feature type="compositionally biased region" description="Basic and acidic residues" evidence="1">
    <location>
        <begin position="1"/>
        <end position="17"/>
    </location>
</feature>
<dbReference type="AlphaFoldDB" id="L0F3I8"/>
<reference evidence="4" key="1">
    <citation type="submission" date="2012-02" db="EMBL/GenBank/DDBJ databases">
        <title>Complete sequence of Desulfitobacterium dichloroeliminans LMG P-21439.</title>
        <authorList>
            <person name="Lucas S."/>
            <person name="Han J."/>
            <person name="Lapidus A."/>
            <person name="Cheng J.-F."/>
            <person name="Goodwin L."/>
            <person name="Pitluck S."/>
            <person name="Peters L."/>
            <person name="Ovchinnikova G."/>
            <person name="Teshima H."/>
            <person name="Detter J.C."/>
            <person name="Han C."/>
            <person name="Tapia R."/>
            <person name="Land M."/>
            <person name="Hauser L."/>
            <person name="Kyrpides N."/>
            <person name="Ivanova N."/>
            <person name="Pagani I."/>
            <person name="Kruse T."/>
            <person name="de Vos W.M."/>
            <person name="Boon N."/>
            <person name="Smidt H."/>
            <person name="Woyke T."/>
        </authorList>
    </citation>
    <scope>NUCLEOTIDE SEQUENCE [LARGE SCALE GENOMIC DNA]</scope>
    <source>
        <strain evidence="4">LMG P-21439 / DCA1</strain>
    </source>
</reference>
<dbReference type="STRING" id="871963.Desdi_0183"/>
<proteinExistence type="predicted"/>
<name>L0F3I8_DESDL</name>
<dbReference type="InterPro" id="IPR001539">
    <property type="entry name" value="Peptidase_U32"/>
</dbReference>
<dbReference type="Pfam" id="PF01136">
    <property type="entry name" value="Peptidase_U32"/>
    <property type="match status" value="2"/>
</dbReference>
<keyword evidence="3" id="KW-0645">Protease</keyword>
<dbReference type="Pfam" id="PF12392">
    <property type="entry name" value="DUF3656"/>
    <property type="match status" value="1"/>
</dbReference>
<feature type="domain" description="Peptidase U32 collagenase" evidence="2">
    <location>
        <begin position="418"/>
        <end position="534"/>
    </location>
</feature>
<gene>
    <name evidence="3" type="ordered locus">Desdi_0183</name>
</gene>
<dbReference type="EMBL" id="CP003344">
    <property type="protein sequence ID" value="AGA67742.1"/>
    <property type="molecule type" value="Genomic_DNA"/>
</dbReference>
<dbReference type="PROSITE" id="PS01276">
    <property type="entry name" value="PEPTIDASE_U32"/>
    <property type="match status" value="1"/>
</dbReference>
<accession>L0F3I8</accession>
<dbReference type="OrthoDB" id="9807498at2"/>
<dbReference type="HOGENOM" id="CLU_011540_4_0_9"/>
<dbReference type="eggNOG" id="COG0826">
    <property type="taxonomic scope" value="Bacteria"/>
</dbReference>
<keyword evidence="3" id="KW-0378">Hydrolase</keyword>
<evidence type="ECO:0000256" key="1">
    <source>
        <dbReference type="SAM" id="MobiDB-lite"/>
    </source>
</evidence>
<feature type="region of interest" description="Disordered" evidence="1">
    <location>
        <begin position="1"/>
        <end position="24"/>
    </location>
</feature>
<protein>
    <submittedName>
        <fullName evidence="3">Collagenase-like protease</fullName>
    </submittedName>
</protein>
<evidence type="ECO:0000313" key="3">
    <source>
        <dbReference type="EMBL" id="AGA67742.1"/>
    </source>
</evidence>
<dbReference type="GO" id="GO:0006508">
    <property type="term" value="P:proteolysis"/>
    <property type="evidence" value="ECO:0007669"/>
    <property type="project" value="UniProtKB-KW"/>
</dbReference>
<dbReference type="InterPro" id="IPR051454">
    <property type="entry name" value="RNA/ubiquinone_mod_enzymes"/>
</dbReference>
<keyword evidence="4" id="KW-1185">Reference proteome</keyword>
<dbReference type="PANTHER" id="PTHR30217:SF10">
    <property type="entry name" value="23S RRNA 5-HYDROXYCYTIDINE C2501 SYNTHASE"/>
    <property type="match status" value="1"/>
</dbReference>